<feature type="active site" evidence="9">
    <location>
        <position position="301"/>
    </location>
</feature>
<dbReference type="GO" id="GO:0007059">
    <property type="term" value="P:chromosome segregation"/>
    <property type="evidence" value="ECO:0007669"/>
    <property type="project" value="UniProtKB-UniRule"/>
</dbReference>
<dbReference type="PANTHER" id="PTHR30349:SF77">
    <property type="entry name" value="TYROSINE RECOMBINASE XERC"/>
    <property type="match status" value="1"/>
</dbReference>
<evidence type="ECO:0000259" key="10">
    <source>
        <dbReference type="PROSITE" id="PS51898"/>
    </source>
</evidence>
<evidence type="ECO:0000259" key="11">
    <source>
        <dbReference type="PROSITE" id="PS51900"/>
    </source>
</evidence>
<dbReference type="PROSITE" id="PS51898">
    <property type="entry name" value="TYR_RECOMBINASE"/>
    <property type="match status" value="1"/>
</dbReference>
<keyword evidence="6 9" id="KW-0238">DNA-binding</keyword>
<evidence type="ECO:0000256" key="6">
    <source>
        <dbReference type="ARBA" id="ARBA00023125"/>
    </source>
</evidence>
<comment type="caution">
    <text evidence="12">The sequence shown here is derived from an EMBL/GenBank/DDBJ whole genome shotgun (WGS) entry which is preliminary data.</text>
</comment>
<keyword evidence="3 9" id="KW-0132">Cell division</keyword>
<evidence type="ECO:0000256" key="4">
    <source>
        <dbReference type="ARBA" id="ARBA00022829"/>
    </source>
</evidence>
<dbReference type="InterPro" id="IPR044068">
    <property type="entry name" value="CB"/>
</dbReference>
<keyword evidence="5 9" id="KW-0229">DNA integration</keyword>
<dbReference type="EMBL" id="SZZH01000001">
    <property type="protein sequence ID" value="TKV60545.1"/>
    <property type="molecule type" value="Genomic_DNA"/>
</dbReference>
<keyword evidence="8 9" id="KW-0131">Cell cycle</keyword>
<dbReference type="GO" id="GO:0003677">
    <property type="term" value="F:DNA binding"/>
    <property type="evidence" value="ECO:0007669"/>
    <property type="project" value="UniProtKB-UniRule"/>
</dbReference>
<dbReference type="InterPro" id="IPR023009">
    <property type="entry name" value="Tyrosine_recombinase_XerC/XerD"/>
</dbReference>
<evidence type="ECO:0000256" key="2">
    <source>
        <dbReference type="ARBA" id="ARBA00022490"/>
    </source>
</evidence>
<keyword evidence="2 9" id="KW-0963">Cytoplasm</keyword>
<feature type="active site" evidence="9">
    <location>
        <position position="275"/>
    </location>
</feature>
<protein>
    <recommendedName>
        <fullName evidence="9">Tyrosine recombinase XerC</fullName>
    </recommendedName>
</protein>
<dbReference type="SUPFAM" id="SSF47823">
    <property type="entry name" value="lambda integrase-like, N-terminal domain"/>
    <property type="match status" value="1"/>
</dbReference>
<organism evidence="12 13">
    <name type="scientific">Nakamurella flava</name>
    <dbReference type="NCBI Taxonomy" id="2576308"/>
    <lineage>
        <taxon>Bacteria</taxon>
        <taxon>Bacillati</taxon>
        <taxon>Actinomycetota</taxon>
        <taxon>Actinomycetes</taxon>
        <taxon>Nakamurellales</taxon>
        <taxon>Nakamurellaceae</taxon>
        <taxon>Nakamurella</taxon>
    </lineage>
</organism>
<feature type="active site" description="O-(3'-phospho-DNA)-tyrosine intermediate" evidence="9">
    <location>
        <position position="310"/>
    </location>
</feature>
<evidence type="ECO:0000256" key="5">
    <source>
        <dbReference type="ARBA" id="ARBA00022908"/>
    </source>
</evidence>
<reference evidence="12 13" key="1">
    <citation type="submission" date="2019-05" db="EMBL/GenBank/DDBJ databases">
        <title>Nakamurella sp. N5BH11, whole genome shotgun sequence.</title>
        <authorList>
            <person name="Tuo L."/>
        </authorList>
    </citation>
    <scope>NUCLEOTIDE SEQUENCE [LARGE SCALE GENOMIC DNA]</scope>
    <source>
        <strain evidence="12 13">N5BH11</strain>
    </source>
</reference>
<keyword evidence="13" id="KW-1185">Reference proteome</keyword>
<dbReference type="RefSeq" id="WP_137447849.1">
    <property type="nucleotide sequence ID" value="NZ_SZZH01000001.1"/>
</dbReference>
<evidence type="ECO:0000256" key="3">
    <source>
        <dbReference type="ARBA" id="ARBA00022618"/>
    </source>
</evidence>
<dbReference type="AlphaFoldDB" id="A0A4V6CW55"/>
<gene>
    <name evidence="9" type="primary">xerC</name>
    <name evidence="12" type="ORF">FDO65_02220</name>
</gene>
<dbReference type="HAMAP" id="MF_01808">
    <property type="entry name" value="Recomb_XerC_XerD"/>
    <property type="match status" value="1"/>
</dbReference>
<evidence type="ECO:0000256" key="7">
    <source>
        <dbReference type="ARBA" id="ARBA00023172"/>
    </source>
</evidence>
<dbReference type="GO" id="GO:0009037">
    <property type="term" value="F:tyrosine-based site-specific recombinase activity"/>
    <property type="evidence" value="ECO:0007669"/>
    <property type="project" value="UniProtKB-UniRule"/>
</dbReference>
<comment type="subunit">
    <text evidence="9">Forms a cyclic heterotetrameric complex composed of two molecules of XerC and two molecules of XerD.</text>
</comment>
<comment type="subcellular location">
    <subcellularLocation>
        <location evidence="1 9">Cytoplasm</location>
    </subcellularLocation>
</comment>
<dbReference type="PANTHER" id="PTHR30349">
    <property type="entry name" value="PHAGE INTEGRASE-RELATED"/>
    <property type="match status" value="1"/>
</dbReference>
<dbReference type="PROSITE" id="PS51900">
    <property type="entry name" value="CB"/>
    <property type="match status" value="1"/>
</dbReference>
<evidence type="ECO:0000313" key="13">
    <source>
        <dbReference type="Proteomes" id="UP000306985"/>
    </source>
</evidence>
<dbReference type="GO" id="GO:0005737">
    <property type="term" value="C:cytoplasm"/>
    <property type="evidence" value="ECO:0007669"/>
    <property type="project" value="UniProtKB-SubCell"/>
</dbReference>
<keyword evidence="7 9" id="KW-0233">DNA recombination</keyword>
<comment type="similarity">
    <text evidence="9">Belongs to the 'phage' integrase family. XerC subfamily.</text>
</comment>
<dbReference type="InterPro" id="IPR013762">
    <property type="entry name" value="Integrase-like_cat_sf"/>
</dbReference>
<evidence type="ECO:0000256" key="9">
    <source>
        <dbReference type="HAMAP-Rule" id="MF_01808"/>
    </source>
</evidence>
<dbReference type="InterPro" id="IPR002104">
    <property type="entry name" value="Integrase_catalytic"/>
</dbReference>
<feature type="active site" evidence="9">
    <location>
        <position position="204"/>
    </location>
</feature>
<dbReference type="Proteomes" id="UP000306985">
    <property type="component" value="Unassembled WGS sequence"/>
</dbReference>
<dbReference type="InterPro" id="IPR011010">
    <property type="entry name" value="DNA_brk_join_enz"/>
</dbReference>
<dbReference type="Gene3D" id="1.10.443.10">
    <property type="entry name" value="Intergrase catalytic core"/>
    <property type="match status" value="1"/>
</dbReference>
<feature type="active site" evidence="9">
    <location>
        <position position="180"/>
    </location>
</feature>
<feature type="domain" description="Core-binding (CB)" evidence="11">
    <location>
        <begin position="8"/>
        <end position="102"/>
    </location>
</feature>
<comment type="function">
    <text evidence="9">Site-specific tyrosine recombinase, which acts by catalyzing the cutting and rejoining of the recombining DNA molecules. The XerC-XerD complex is essential to convert dimers of the bacterial chromosome into monomers to permit their segregation at cell division. It also contributes to the segregational stability of plasmids.</text>
</comment>
<dbReference type="GO" id="GO:0006313">
    <property type="term" value="P:DNA transposition"/>
    <property type="evidence" value="ECO:0007669"/>
    <property type="project" value="UniProtKB-UniRule"/>
</dbReference>
<proteinExistence type="inferred from homology"/>
<feature type="domain" description="Tyr recombinase" evidence="10">
    <location>
        <begin position="123"/>
        <end position="323"/>
    </location>
</feature>
<evidence type="ECO:0000313" key="12">
    <source>
        <dbReference type="EMBL" id="TKV60545.1"/>
    </source>
</evidence>
<dbReference type="InterPro" id="IPR010998">
    <property type="entry name" value="Integrase_recombinase_N"/>
</dbReference>
<dbReference type="InterPro" id="IPR050090">
    <property type="entry name" value="Tyrosine_recombinase_XerCD"/>
</dbReference>
<dbReference type="OrthoDB" id="9801717at2"/>
<sequence>MSSVAPPLENEQLVQRYTRHLSAERGLAAATVTAYTADVRSLLDHLDRYRGTAAGEVIGEPLAGLTLAVLRSWLARQRSTGAARTSLARRAAAARSFTAWAAREHLLATDVGQRLASPAPHRTLPAVLRSEQITAVLDAPARLDTDTTDPDSGGRTGTATAAVELRDQAVMELLYATAVRVSELTGLDLGDVDRHRRVVRVLGKGGKERTVPYGLPAERALDRWLTTGRPLLAGTESAAALFLGARGRRIDPRTVRAVVHSRTRGRAGAPELAPHGLRHTAATHLLEGGADLRTVQEMLGHASLATTQLYTHVTAERLRAAYQQAHPRA</sequence>
<dbReference type="Gene3D" id="1.10.150.130">
    <property type="match status" value="1"/>
</dbReference>
<dbReference type="InterPro" id="IPR004107">
    <property type="entry name" value="Integrase_SAM-like_N"/>
</dbReference>
<dbReference type="Pfam" id="PF00589">
    <property type="entry name" value="Phage_integrase"/>
    <property type="match status" value="1"/>
</dbReference>
<dbReference type="GO" id="GO:0051301">
    <property type="term" value="P:cell division"/>
    <property type="evidence" value="ECO:0007669"/>
    <property type="project" value="UniProtKB-KW"/>
</dbReference>
<keyword evidence="4 9" id="KW-0159">Chromosome partition</keyword>
<dbReference type="SUPFAM" id="SSF56349">
    <property type="entry name" value="DNA breaking-rejoining enzymes"/>
    <property type="match status" value="1"/>
</dbReference>
<name>A0A4V6CW55_9ACTN</name>
<evidence type="ECO:0000256" key="8">
    <source>
        <dbReference type="ARBA" id="ARBA00023306"/>
    </source>
</evidence>
<evidence type="ECO:0000256" key="1">
    <source>
        <dbReference type="ARBA" id="ARBA00004496"/>
    </source>
</evidence>
<accession>A0A4V6CW55</accession>
<dbReference type="Pfam" id="PF02899">
    <property type="entry name" value="Phage_int_SAM_1"/>
    <property type="match status" value="1"/>
</dbReference>
<feature type="active site" evidence="9">
    <location>
        <position position="278"/>
    </location>
</feature>